<gene>
    <name evidence="1" type="ORF">FocTR4_00012602</name>
</gene>
<dbReference type="Proteomes" id="UP000321331">
    <property type="component" value="Unassembled WGS sequence"/>
</dbReference>
<sequence length="140" mass="16052">MCNLVFTKYRCRVCDHIIDHETVTEKCNSAKKSGRACLKQKIVPSTIHSDQKNCKDCVKKKKEGQRGVKRKLWGAGYLCRKCSYLVSMPVEETKCAHFLEKRPGICVTTTKHDTIYVHEEECLQCKEAKRKEKGKGKADN</sequence>
<evidence type="ECO:0000313" key="1">
    <source>
        <dbReference type="EMBL" id="TXB99326.1"/>
    </source>
</evidence>
<reference evidence="1 2" key="1">
    <citation type="submission" date="2019-07" db="EMBL/GenBank/DDBJ databases">
        <title>The First High-Quality Draft Genome Sequence of the Causal Agent of the Current Panama Disease Epidemic.</title>
        <authorList>
            <person name="Warmington R.J."/>
            <person name="Kay W."/>
            <person name="Jeffries A."/>
            <person name="Bebber D."/>
            <person name="Moore K."/>
            <person name="Studholme D.J."/>
        </authorList>
    </citation>
    <scope>NUCLEOTIDE SEQUENCE [LARGE SCALE GENOMIC DNA]</scope>
    <source>
        <strain evidence="1 2">TR4</strain>
    </source>
</reference>
<name>A0A5C6SLC6_FUSOC</name>
<dbReference type="EMBL" id="VMNF01000012">
    <property type="protein sequence ID" value="TXB99326.1"/>
    <property type="molecule type" value="Genomic_DNA"/>
</dbReference>
<proteinExistence type="predicted"/>
<comment type="caution">
    <text evidence="1">The sequence shown here is derived from an EMBL/GenBank/DDBJ whole genome shotgun (WGS) entry which is preliminary data.</text>
</comment>
<organism evidence="1 2">
    <name type="scientific">Fusarium oxysporum f. sp. cubense</name>
    <dbReference type="NCBI Taxonomy" id="61366"/>
    <lineage>
        <taxon>Eukaryota</taxon>
        <taxon>Fungi</taxon>
        <taxon>Dikarya</taxon>
        <taxon>Ascomycota</taxon>
        <taxon>Pezizomycotina</taxon>
        <taxon>Sordariomycetes</taxon>
        <taxon>Hypocreomycetidae</taxon>
        <taxon>Hypocreales</taxon>
        <taxon>Nectriaceae</taxon>
        <taxon>Fusarium</taxon>
        <taxon>Fusarium oxysporum species complex</taxon>
    </lineage>
</organism>
<evidence type="ECO:0000313" key="2">
    <source>
        <dbReference type="Proteomes" id="UP000321331"/>
    </source>
</evidence>
<protein>
    <submittedName>
        <fullName evidence="1">Uncharacterized protein</fullName>
    </submittedName>
</protein>
<accession>A0A5C6SLC6</accession>
<dbReference type="AlphaFoldDB" id="A0A5C6SLC6"/>